<gene>
    <name evidence="3" type="ORF">FOZ76_22050</name>
</gene>
<proteinExistence type="predicted"/>
<dbReference type="Proteomes" id="UP000318405">
    <property type="component" value="Unassembled WGS sequence"/>
</dbReference>
<evidence type="ECO:0000259" key="2">
    <source>
        <dbReference type="Pfam" id="PF03724"/>
    </source>
</evidence>
<feature type="domain" description="DUF306" evidence="2">
    <location>
        <begin position="64"/>
        <end position="168"/>
    </location>
</feature>
<feature type="region of interest" description="Disordered" evidence="1">
    <location>
        <begin position="1"/>
        <end position="29"/>
    </location>
</feature>
<comment type="caution">
    <text evidence="3">The sequence shown here is derived from an EMBL/GenBank/DDBJ whole genome shotgun (WGS) entry which is preliminary data.</text>
</comment>
<dbReference type="PANTHER" id="PTHR35535:SF2">
    <property type="entry name" value="DUF306 DOMAIN-CONTAINING PROTEIN"/>
    <property type="match status" value="1"/>
</dbReference>
<evidence type="ECO:0000313" key="4">
    <source>
        <dbReference type="Proteomes" id="UP000318405"/>
    </source>
</evidence>
<dbReference type="InterPro" id="IPR053147">
    <property type="entry name" value="Hsp_HslJ-like"/>
</dbReference>
<organism evidence="3 4">
    <name type="scientific">Verticiella sediminum</name>
    <dbReference type="NCBI Taxonomy" id="1247510"/>
    <lineage>
        <taxon>Bacteria</taxon>
        <taxon>Pseudomonadati</taxon>
        <taxon>Pseudomonadota</taxon>
        <taxon>Betaproteobacteria</taxon>
        <taxon>Burkholderiales</taxon>
        <taxon>Alcaligenaceae</taxon>
        <taxon>Verticiella</taxon>
    </lineage>
</organism>
<dbReference type="InterPro" id="IPR005184">
    <property type="entry name" value="DUF306_Meta_HslJ"/>
</dbReference>
<keyword evidence="4" id="KW-1185">Reference proteome</keyword>
<evidence type="ECO:0000313" key="3">
    <source>
        <dbReference type="EMBL" id="TSH90496.1"/>
    </source>
</evidence>
<dbReference type="InterPro" id="IPR038670">
    <property type="entry name" value="HslJ-like_sf"/>
</dbReference>
<protein>
    <submittedName>
        <fullName evidence="3">META domain-containing protein</fullName>
    </submittedName>
</protein>
<sequence length="186" mass="20211">MARRRPCRPAPWARASEAARRQAGRPLSLQSKEKHIMQSRAIFATAVCLFVTACAGPQGADAPGLEGTRWQLKSVSGRTLTIPEKPPIELSFMDSRVNFHGCNAQSGRYTQEGTSLRVAKGFVGTRMSCEGALMAIDDAAAALFEKGVTFKLQADGLTVQGNGETWRFERRDKDKAAPPPDLEYAG</sequence>
<name>A0A556AC73_9BURK</name>
<dbReference type="PANTHER" id="PTHR35535">
    <property type="entry name" value="HEAT SHOCK PROTEIN HSLJ"/>
    <property type="match status" value="1"/>
</dbReference>
<accession>A0A556AC73</accession>
<dbReference type="Pfam" id="PF03724">
    <property type="entry name" value="META"/>
    <property type="match status" value="1"/>
</dbReference>
<dbReference type="Gene3D" id="2.40.128.270">
    <property type="match status" value="1"/>
</dbReference>
<evidence type="ECO:0000256" key="1">
    <source>
        <dbReference type="SAM" id="MobiDB-lite"/>
    </source>
</evidence>
<dbReference type="OrthoDB" id="9809132at2"/>
<reference evidence="3 4" key="1">
    <citation type="submission" date="2019-07" db="EMBL/GenBank/DDBJ databases">
        <title>Qingshengfaniella alkalisoli gen. nov., sp. nov., isolated from saline soil.</title>
        <authorList>
            <person name="Xu L."/>
            <person name="Huang X.-X."/>
            <person name="Sun J.-Q."/>
        </authorList>
    </citation>
    <scope>NUCLEOTIDE SEQUENCE [LARGE SCALE GENOMIC DNA]</scope>
    <source>
        <strain evidence="3 4">DSM 27279</strain>
    </source>
</reference>
<dbReference type="AlphaFoldDB" id="A0A556AC73"/>
<dbReference type="EMBL" id="VLTJ01000039">
    <property type="protein sequence ID" value="TSH90496.1"/>
    <property type="molecule type" value="Genomic_DNA"/>
</dbReference>